<dbReference type="STRING" id="1169540.A0A0G4GKG9"/>
<keyword evidence="6" id="KW-0460">Magnesium</keyword>
<comment type="similarity">
    <text evidence="2">Belongs to the DNA polymerase type-B-like family.</text>
</comment>
<keyword evidence="5" id="KW-0479">Metal-binding</keyword>
<feature type="compositionally biased region" description="Polar residues" evidence="7">
    <location>
        <begin position="524"/>
        <end position="536"/>
    </location>
</feature>
<dbReference type="GO" id="GO:0043634">
    <property type="term" value="P:polyadenylation-dependent ncRNA catabolic process"/>
    <property type="evidence" value="ECO:0007669"/>
    <property type="project" value="TreeGrafter"/>
</dbReference>
<evidence type="ECO:0000256" key="6">
    <source>
        <dbReference type="ARBA" id="ARBA00022842"/>
    </source>
</evidence>
<dbReference type="Gene3D" id="3.30.460.10">
    <property type="entry name" value="Beta Polymerase, domain 2"/>
    <property type="match status" value="1"/>
</dbReference>
<dbReference type="GO" id="GO:0031499">
    <property type="term" value="C:TRAMP complex"/>
    <property type="evidence" value="ECO:0007669"/>
    <property type="project" value="TreeGrafter"/>
</dbReference>
<dbReference type="Proteomes" id="UP000041254">
    <property type="component" value="Unassembled WGS sequence"/>
</dbReference>
<dbReference type="Gene3D" id="1.10.1410.10">
    <property type="match status" value="1"/>
</dbReference>
<dbReference type="SUPFAM" id="SSF81631">
    <property type="entry name" value="PAP/OAS1 substrate-binding domain"/>
    <property type="match status" value="1"/>
</dbReference>
<feature type="region of interest" description="Disordered" evidence="7">
    <location>
        <begin position="52"/>
        <end position="141"/>
    </location>
</feature>
<gene>
    <name evidence="10" type="ORF">Vbra_18112</name>
</gene>
<dbReference type="GO" id="GO:0046872">
    <property type="term" value="F:metal ion binding"/>
    <property type="evidence" value="ECO:0007669"/>
    <property type="project" value="UniProtKB-KW"/>
</dbReference>
<feature type="region of interest" description="Disordered" evidence="7">
    <location>
        <begin position="503"/>
        <end position="632"/>
    </location>
</feature>
<protein>
    <recommendedName>
        <fullName evidence="3">polynucleotide adenylyltransferase</fullName>
        <ecNumber evidence="3">2.7.7.19</ecNumber>
    </recommendedName>
</protein>
<keyword evidence="4" id="KW-0808">Transferase</keyword>
<dbReference type="InterPro" id="IPR045862">
    <property type="entry name" value="Trf4-like"/>
</dbReference>
<sequence>MGDTDVAMQPPPPSEAAASNQPLRSLTEPAASRPADASLFIPAADAYLLEDEEKNKAQAQHNQKIRDLLTVRRQSSQQQQPQQEDDRPASGADVILFSPERPPARAHNAVDRQTSRKRQRSSMDAVQRVASDPSLPEMSPLTDAMEADDDESALRPPWLMGAFSAALCQNAALRLHEEIVQFCRWIDPAKEERTLRRKLLSRVREAVRSIWPNATVDAFGSYRTGLYLPNGDLDIVVDGPPSGQNALKKLASHLLKMKIARAMEVITRAKVPIVKFIDKERGVPVDISFNQPSAITTTDLIVQKLKEYPVLRPMLLLLKLFLQQRNLAETYRGGVGSYLLFGMVLSFLQHHPATSSKNRYKTTSLGHYLYDFMKLYGNDLRYDVVGISVEGRGRYFNKRQRGFLYADRRDLLAFESPLDPDTDLGRNAFQMPRVRVAFQFAYQMLSRLFQGLDPPLDPSASLLCSLGIISPKDPILHARRRPWPPPDNESLGVGVGIFVDHAQEAKKEEDAEKKGRIRDPNARRASTPSNSIMIDTSSALPAPAAAAPAAASSARPAASHPHRHNQLQHQRQQRVEPEVIDLEAEDYEPPAPPPMAQQQQQQRGPVPIYLEALSSSDESEQQKRRFKRGRTG</sequence>
<feature type="domain" description="Poly(A) RNA polymerase mitochondrial-like central palm" evidence="9">
    <location>
        <begin position="175"/>
        <end position="301"/>
    </location>
</feature>
<dbReference type="Pfam" id="PF22600">
    <property type="entry name" value="MTPAP-like_central"/>
    <property type="match status" value="1"/>
</dbReference>
<dbReference type="GO" id="GO:0005730">
    <property type="term" value="C:nucleolus"/>
    <property type="evidence" value="ECO:0007669"/>
    <property type="project" value="TreeGrafter"/>
</dbReference>
<dbReference type="AlphaFoldDB" id="A0A0G4GKG9"/>
<dbReference type="InParanoid" id="A0A0G4GKG9"/>
<dbReference type="EMBL" id="CDMY01000698">
    <property type="protein sequence ID" value="CEM30525.1"/>
    <property type="molecule type" value="Genomic_DNA"/>
</dbReference>
<dbReference type="VEuPathDB" id="CryptoDB:Vbra_18112"/>
<dbReference type="InterPro" id="IPR002058">
    <property type="entry name" value="PAP_assoc"/>
</dbReference>
<evidence type="ECO:0000256" key="7">
    <source>
        <dbReference type="SAM" id="MobiDB-lite"/>
    </source>
</evidence>
<dbReference type="GO" id="GO:1990817">
    <property type="term" value="F:poly(A) RNA polymerase activity"/>
    <property type="evidence" value="ECO:0007669"/>
    <property type="project" value="UniProtKB-EC"/>
</dbReference>
<feature type="region of interest" description="Disordered" evidence="7">
    <location>
        <begin position="1"/>
        <end position="37"/>
    </location>
</feature>
<evidence type="ECO:0000313" key="11">
    <source>
        <dbReference type="Proteomes" id="UP000041254"/>
    </source>
</evidence>
<feature type="compositionally biased region" description="Basic and acidic residues" evidence="7">
    <location>
        <begin position="503"/>
        <end position="522"/>
    </location>
</feature>
<keyword evidence="11" id="KW-1185">Reference proteome</keyword>
<dbReference type="Pfam" id="PF03828">
    <property type="entry name" value="PAP_assoc"/>
    <property type="match status" value="1"/>
</dbReference>
<evidence type="ECO:0000256" key="5">
    <source>
        <dbReference type="ARBA" id="ARBA00022723"/>
    </source>
</evidence>
<name>A0A0G4GKG9_VITBC</name>
<dbReference type="InterPro" id="IPR054708">
    <property type="entry name" value="MTPAP-like_central"/>
</dbReference>
<feature type="domain" description="PAP-associated" evidence="8">
    <location>
        <begin position="364"/>
        <end position="421"/>
    </location>
</feature>
<feature type="compositionally biased region" description="Acidic residues" evidence="7">
    <location>
        <begin position="578"/>
        <end position="588"/>
    </location>
</feature>
<dbReference type="GO" id="GO:0003729">
    <property type="term" value="F:mRNA binding"/>
    <property type="evidence" value="ECO:0007669"/>
    <property type="project" value="TreeGrafter"/>
</dbReference>
<dbReference type="CDD" id="cd05402">
    <property type="entry name" value="NT_PAP_TUTase"/>
    <property type="match status" value="1"/>
</dbReference>
<comment type="cofactor">
    <cofactor evidence="1">
        <name>Mn(2+)</name>
        <dbReference type="ChEBI" id="CHEBI:29035"/>
    </cofactor>
</comment>
<proteinExistence type="inferred from homology"/>
<organism evidence="10 11">
    <name type="scientific">Vitrella brassicaformis (strain CCMP3155)</name>
    <dbReference type="NCBI Taxonomy" id="1169540"/>
    <lineage>
        <taxon>Eukaryota</taxon>
        <taxon>Sar</taxon>
        <taxon>Alveolata</taxon>
        <taxon>Colpodellida</taxon>
        <taxon>Vitrellaceae</taxon>
        <taxon>Vitrella</taxon>
    </lineage>
</organism>
<dbReference type="PANTHER" id="PTHR23092">
    <property type="entry name" value="POLY(A) RNA POLYMERASE"/>
    <property type="match status" value="1"/>
</dbReference>
<dbReference type="EC" id="2.7.7.19" evidence="3"/>
<dbReference type="OrthoDB" id="273917at2759"/>
<evidence type="ECO:0000256" key="4">
    <source>
        <dbReference type="ARBA" id="ARBA00022679"/>
    </source>
</evidence>
<dbReference type="GO" id="GO:0031123">
    <property type="term" value="P:RNA 3'-end processing"/>
    <property type="evidence" value="ECO:0007669"/>
    <property type="project" value="TreeGrafter"/>
</dbReference>
<dbReference type="SUPFAM" id="SSF81301">
    <property type="entry name" value="Nucleotidyltransferase"/>
    <property type="match status" value="1"/>
</dbReference>
<evidence type="ECO:0000256" key="2">
    <source>
        <dbReference type="ARBA" id="ARBA00008593"/>
    </source>
</evidence>
<accession>A0A0G4GKG9</accession>
<evidence type="ECO:0000313" key="10">
    <source>
        <dbReference type="EMBL" id="CEM30525.1"/>
    </source>
</evidence>
<dbReference type="PANTHER" id="PTHR23092:SF15">
    <property type="entry name" value="INACTIVE NON-CANONICAL POLY(A) RNA POLYMERASE PROTEIN TRF4-2-RELATED"/>
    <property type="match status" value="1"/>
</dbReference>
<dbReference type="FunFam" id="3.30.460.10:FF:000006">
    <property type="entry name" value="non-canonical poly(A) RNA polymerase PAPD5"/>
    <property type="match status" value="1"/>
</dbReference>
<evidence type="ECO:0000259" key="8">
    <source>
        <dbReference type="Pfam" id="PF03828"/>
    </source>
</evidence>
<dbReference type="InterPro" id="IPR043519">
    <property type="entry name" value="NT_sf"/>
</dbReference>
<evidence type="ECO:0000256" key="1">
    <source>
        <dbReference type="ARBA" id="ARBA00001936"/>
    </source>
</evidence>
<feature type="compositionally biased region" description="Low complexity" evidence="7">
    <location>
        <begin position="537"/>
        <end position="559"/>
    </location>
</feature>
<evidence type="ECO:0000256" key="3">
    <source>
        <dbReference type="ARBA" id="ARBA00012388"/>
    </source>
</evidence>
<reference evidence="10 11" key="1">
    <citation type="submission" date="2014-11" db="EMBL/GenBank/DDBJ databases">
        <authorList>
            <person name="Zhu J."/>
            <person name="Qi W."/>
            <person name="Song R."/>
        </authorList>
    </citation>
    <scope>NUCLEOTIDE SEQUENCE [LARGE SCALE GENOMIC DNA]</scope>
</reference>
<evidence type="ECO:0000259" key="9">
    <source>
        <dbReference type="Pfam" id="PF22600"/>
    </source>
</evidence>